<evidence type="ECO:0000256" key="1">
    <source>
        <dbReference type="ARBA" id="ARBA00004123"/>
    </source>
</evidence>
<dbReference type="PANTHER" id="PTHR12446:SF34">
    <property type="entry name" value="PROTEIN LIN-54 HOMOLOG"/>
    <property type="match status" value="1"/>
</dbReference>
<dbReference type="InterPro" id="IPR005172">
    <property type="entry name" value="CRC"/>
</dbReference>
<keyword evidence="3" id="KW-0539">Nucleus</keyword>
<sequence>MEVVSAEVNSLLPEEIMDTTLVEDDSIEVVAVTSQHAEPIPMETERGEIEDPVQIQNSQVPSSVTDHVAMLTNNATPLILSEPNIKMEVNTDIVSKTTGKGSLMSSTTAGMNVTLAANQILLKPITEPSDQKFNQAIKCEAAGQQLVVTTLGKSRQSIVLSLPPNQASHPQQVLSQTQVADLKQIKVVTLGGRSEIKSIVGASNALGSVQPAQSQMKTVQIAKKSTPTSAAGPVITKFFFTKPVNNKNIIAGHSTTAPSLIAGSLYETFSNCVFQQTAKIAISPLKSPNKHLTLVSMASQTPNSPQKSLTVPLTMALRQQLLTVQQATTTSPAKAASNHATVQTMKPAVPNLAVGTVNATQFKTIIPLATSPNVQQIQVTGSKFHYVRLVTATTASASPHIASSSINTQPISQAKSVVLNTPVRMSVPIAPAQSIKNVAPKSISSIAQITPNQPQQRLIMPATALPQIQPNLTSLPPGTVLTPAPGTGSMGYAVVPAQYVTQATSNLSLLIRYCDCFANGEFCNNCNCTNCFNNLEHEAERLKAIKACLDRNPEAFKPKIGKGKEGESDRRHSKGCNCKRSGCLKNYCECYEAKIMCSSICKCIGCKNFEESPERKTLMHLADAAEVRVQQQTAAKTKLSSQISDLLTRTMPTATSGGGKLPFTFVTKEVTEATCECLLAKAEEAEKTNKSKAVTERMILEEFGRCLMRIINSAGKAKGDSCALSC</sequence>
<evidence type="ECO:0000313" key="5">
    <source>
        <dbReference type="Ensembl" id="ENSCMIP00000018036.1"/>
    </source>
</evidence>
<reference evidence="5" key="5">
    <citation type="submission" date="2025-09" db="UniProtKB">
        <authorList>
            <consortium name="Ensembl"/>
        </authorList>
    </citation>
    <scope>IDENTIFICATION</scope>
</reference>
<proteinExistence type="inferred from homology"/>
<dbReference type="Proteomes" id="UP000314986">
    <property type="component" value="Unassembled WGS sequence"/>
</dbReference>
<dbReference type="PANTHER" id="PTHR12446">
    <property type="entry name" value="TESMIN/TSO1-RELATED"/>
    <property type="match status" value="1"/>
</dbReference>
<reference evidence="6" key="3">
    <citation type="journal article" date="2014" name="Nature">
        <title>Elephant shark genome provides unique insights into gnathostome evolution.</title>
        <authorList>
            <consortium name="International Elephant Shark Genome Sequencing Consortium"/>
            <person name="Venkatesh B."/>
            <person name="Lee A.P."/>
            <person name="Ravi V."/>
            <person name="Maurya A.K."/>
            <person name="Lian M.M."/>
            <person name="Swann J.B."/>
            <person name="Ohta Y."/>
            <person name="Flajnik M.F."/>
            <person name="Sutoh Y."/>
            <person name="Kasahara M."/>
            <person name="Hoon S."/>
            <person name="Gangu V."/>
            <person name="Roy S.W."/>
            <person name="Irimia M."/>
            <person name="Korzh V."/>
            <person name="Kondrychyn I."/>
            <person name="Lim Z.W."/>
            <person name="Tay B.H."/>
            <person name="Tohari S."/>
            <person name="Kong K.W."/>
            <person name="Ho S."/>
            <person name="Lorente-Galdos B."/>
            <person name="Quilez J."/>
            <person name="Marques-Bonet T."/>
            <person name="Raney B.J."/>
            <person name="Ingham P.W."/>
            <person name="Tay A."/>
            <person name="Hillier L.W."/>
            <person name="Minx P."/>
            <person name="Boehm T."/>
            <person name="Wilson R.K."/>
            <person name="Brenner S."/>
            <person name="Warren W.C."/>
        </authorList>
    </citation>
    <scope>NUCLEOTIDE SEQUENCE [LARGE SCALE GENOMIC DNA]</scope>
</reference>
<comment type="similarity">
    <text evidence="2">Belongs to the lin-54 family.</text>
</comment>
<organism evidence="5 6">
    <name type="scientific">Callorhinchus milii</name>
    <name type="common">Ghost shark</name>
    <dbReference type="NCBI Taxonomy" id="7868"/>
    <lineage>
        <taxon>Eukaryota</taxon>
        <taxon>Metazoa</taxon>
        <taxon>Chordata</taxon>
        <taxon>Craniata</taxon>
        <taxon>Vertebrata</taxon>
        <taxon>Chondrichthyes</taxon>
        <taxon>Holocephali</taxon>
        <taxon>Chimaeriformes</taxon>
        <taxon>Callorhinchidae</taxon>
        <taxon>Callorhinchus</taxon>
    </lineage>
</organism>
<keyword evidence="6" id="KW-1185">Reference proteome</keyword>
<feature type="domain" description="CRC" evidence="4">
    <location>
        <begin position="499"/>
        <end position="611"/>
    </location>
</feature>
<dbReference type="Ensembl" id="ENSCMIT00000018379.1">
    <property type="protein sequence ID" value="ENSCMIP00000018036.1"/>
    <property type="gene ID" value="ENSCMIG00000008495.1"/>
</dbReference>
<comment type="subcellular location">
    <subcellularLocation>
        <location evidence="1">Nucleus</location>
    </subcellularLocation>
</comment>
<reference evidence="5" key="4">
    <citation type="submission" date="2025-08" db="UniProtKB">
        <authorList>
            <consortium name="Ensembl"/>
        </authorList>
    </citation>
    <scope>IDENTIFICATION</scope>
</reference>
<accession>A0A4W3HPK3</accession>
<dbReference type="Pfam" id="PF03638">
    <property type="entry name" value="TCR"/>
    <property type="match status" value="2"/>
</dbReference>
<dbReference type="InterPro" id="IPR028307">
    <property type="entry name" value="Lin-54_fam"/>
</dbReference>
<dbReference type="PROSITE" id="PS51634">
    <property type="entry name" value="CRC"/>
    <property type="match status" value="1"/>
</dbReference>
<dbReference type="InterPro" id="IPR033467">
    <property type="entry name" value="Tesmin/TSO1-like_CXC"/>
</dbReference>
<dbReference type="SMART" id="SM01114">
    <property type="entry name" value="CXC"/>
    <property type="match status" value="2"/>
</dbReference>
<evidence type="ECO:0000256" key="2">
    <source>
        <dbReference type="ARBA" id="ARBA00007267"/>
    </source>
</evidence>
<dbReference type="AlphaFoldDB" id="A0A4W3HPK3"/>
<dbReference type="GO" id="GO:0006355">
    <property type="term" value="P:regulation of DNA-templated transcription"/>
    <property type="evidence" value="ECO:0007669"/>
    <property type="project" value="TreeGrafter"/>
</dbReference>
<reference evidence="6" key="2">
    <citation type="journal article" date="2007" name="PLoS Biol.">
        <title>Survey sequencing and comparative analysis of the elephant shark (Callorhinchus milii) genome.</title>
        <authorList>
            <person name="Venkatesh B."/>
            <person name="Kirkness E.F."/>
            <person name="Loh Y.H."/>
            <person name="Halpern A.L."/>
            <person name="Lee A.P."/>
            <person name="Johnson J."/>
            <person name="Dandona N."/>
            <person name="Viswanathan L.D."/>
            <person name="Tay A."/>
            <person name="Venter J.C."/>
            <person name="Strausberg R.L."/>
            <person name="Brenner S."/>
        </authorList>
    </citation>
    <scope>NUCLEOTIDE SEQUENCE [LARGE SCALE GENOMIC DNA]</scope>
</reference>
<dbReference type="GeneTree" id="ENSGT00940000155881"/>
<reference evidence="6" key="1">
    <citation type="journal article" date="2006" name="Science">
        <title>Ancient noncoding elements conserved in the human genome.</title>
        <authorList>
            <person name="Venkatesh B."/>
            <person name="Kirkness E.F."/>
            <person name="Loh Y.H."/>
            <person name="Halpern A.L."/>
            <person name="Lee A.P."/>
            <person name="Johnson J."/>
            <person name="Dandona N."/>
            <person name="Viswanathan L.D."/>
            <person name="Tay A."/>
            <person name="Venter J.C."/>
            <person name="Strausberg R.L."/>
            <person name="Brenner S."/>
        </authorList>
    </citation>
    <scope>NUCLEOTIDE SEQUENCE [LARGE SCALE GENOMIC DNA]</scope>
</reference>
<protein>
    <submittedName>
        <fullName evidence="5">Lin-54 DREAM MuvB core complex component</fullName>
    </submittedName>
</protein>
<evidence type="ECO:0000256" key="3">
    <source>
        <dbReference type="ARBA" id="ARBA00023242"/>
    </source>
</evidence>
<evidence type="ECO:0000313" key="6">
    <source>
        <dbReference type="Proteomes" id="UP000314986"/>
    </source>
</evidence>
<name>A0A4W3HPK3_CALMI</name>
<dbReference type="GO" id="GO:0005634">
    <property type="term" value="C:nucleus"/>
    <property type="evidence" value="ECO:0007669"/>
    <property type="project" value="UniProtKB-SubCell"/>
</dbReference>
<evidence type="ECO:0000259" key="4">
    <source>
        <dbReference type="PROSITE" id="PS51634"/>
    </source>
</evidence>
<gene>
    <name evidence="5" type="primary">lin54</name>
</gene>